<keyword evidence="1" id="KW-0547">Nucleotide-binding</keyword>
<evidence type="ECO:0000256" key="2">
    <source>
        <dbReference type="ARBA" id="ARBA00022801"/>
    </source>
</evidence>
<dbReference type="NCBIfam" id="TIGR00724">
    <property type="entry name" value="urea_amlyse_rel"/>
    <property type="match status" value="1"/>
</dbReference>
<protein>
    <submittedName>
        <fullName evidence="6">Urea amidolyase family protein</fullName>
    </submittedName>
</protein>
<dbReference type="SMART" id="SM00796">
    <property type="entry name" value="AHS1"/>
    <property type="match status" value="1"/>
</dbReference>
<dbReference type="Gene3D" id="2.40.100.10">
    <property type="entry name" value="Cyclophilin-like"/>
    <property type="match status" value="2"/>
</dbReference>
<dbReference type="InterPro" id="IPR003833">
    <property type="entry name" value="CT_C_D"/>
</dbReference>
<dbReference type="InterPro" id="IPR052708">
    <property type="entry name" value="PxpC"/>
</dbReference>
<dbReference type="SUPFAM" id="SSF50891">
    <property type="entry name" value="Cyclophilin-like"/>
    <property type="match status" value="2"/>
</dbReference>
<dbReference type="Pfam" id="PF02682">
    <property type="entry name" value="CT_C_D"/>
    <property type="match status" value="1"/>
</dbReference>
<gene>
    <name evidence="6" type="ORF">T9R20_15145</name>
</gene>
<evidence type="ECO:0000313" key="6">
    <source>
        <dbReference type="EMBL" id="WQB70014.1"/>
    </source>
</evidence>
<evidence type="ECO:0000259" key="4">
    <source>
        <dbReference type="SMART" id="SM00796"/>
    </source>
</evidence>
<evidence type="ECO:0000256" key="1">
    <source>
        <dbReference type="ARBA" id="ARBA00022741"/>
    </source>
</evidence>
<dbReference type="EMBL" id="CP139779">
    <property type="protein sequence ID" value="WQB70014.1"/>
    <property type="molecule type" value="Genomic_DNA"/>
</dbReference>
<evidence type="ECO:0000259" key="5">
    <source>
        <dbReference type="SMART" id="SM00797"/>
    </source>
</evidence>
<dbReference type="PANTHER" id="PTHR43309">
    <property type="entry name" value="5-OXOPROLINASE SUBUNIT C"/>
    <property type="match status" value="1"/>
</dbReference>
<dbReference type="RefSeq" id="WP_322410142.1">
    <property type="nucleotide sequence ID" value="NZ_CP139779.1"/>
</dbReference>
<feature type="domain" description="Carboxyltransferase" evidence="5">
    <location>
        <begin position="265"/>
        <end position="530"/>
    </location>
</feature>
<dbReference type="Proteomes" id="UP001324533">
    <property type="component" value="Chromosome"/>
</dbReference>
<sequence>MSALPTRTLPMGDRAILVEVEGLDAVLALHARLVAEPPPGVIDLVPAARTVLITVDPAVLSLSRARAWVTDAATAASAEQAAAPAEVELDIRYDGADLEDTAELLGMTAAELAGRHAHATWTVAFTGFAPGFGYLVSEDWPFDVPRLATPRTRVPAGAVGVAGVFSGAYPRETPGGWRLLGTTDEPLFDPARPSPALLAPGMRVRFRTLAGEERTLAGRERTLAGEERTLAGEERTLAGGAGALRVEEPGLLATVQDRGRPGSAALGIARSGAMDRRALGAANRLVGNPQGAAAIEITLGGFRAVALADMLFAVTGGGGPLRLAGRDIDPYAAHRWPAGAELEVGWIERGARAILALRGGVEGLLVRGSRATDILSGLGPAPLAAGDLVEVGPVPAAPVPPSPDAAWGAPDGDDLEIDLAPGPRADWFTADARATLFEATWVVSGAADRVGIRLDGPSLARARDDELPSEGMVPGALQVPPSGRPTILGPDAPVTGGYPVIAVVTDAALDALAQARPGSRIRFRHARVRS</sequence>
<reference evidence="6 7" key="1">
    <citation type="submission" date="2023-06" db="EMBL/GenBank/DDBJ databases">
        <title>Rock-solubilizing bacteria, Microbacterium invictum, promotes re-establishment of vegetation in rocky wasteland by accelerating rock bio-weathering and reshaping soil bacterial community.</title>
        <authorList>
            <person name="Liu C."/>
        </authorList>
    </citation>
    <scope>NUCLEOTIDE SEQUENCE [LARGE SCALE GENOMIC DNA]</scope>
    <source>
        <strain evidence="6 7">X-18</strain>
    </source>
</reference>
<feature type="domain" description="Carboxyltransferase" evidence="4">
    <location>
        <begin position="6"/>
        <end position="198"/>
    </location>
</feature>
<keyword evidence="3" id="KW-0067">ATP-binding</keyword>
<dbReference type="InterPro" id="IPR029000">
    <property type="entry name" value="Cyclophilin-like_dom_sf"/>
</dbReference>
<name>A0ABZ0V9T3_9MICO</name>
<dbReference type="PANTHER" id="PTHR43309:SF3">
    <property type="entry name" value="5-OXOPROLINASE SUBUNIT C"/>
    <property type="match status" value="1"/>
</dbReference>
<dbReference type="Pfam" id="PF02626">
    <property type="entry name" value="CT_A_B"/>
    <property type="match status" value="1"/>
</dbReference>
<keyword evidence="2" id="KW-0378">Hydrolase</keyword>
<evidence type="ECO:0000256" key="3">
    <source>
        <dbReference type="ARBA" id="ARBA00022840"/>
    </source>
</evidence>
<dbReference type="SUPFAM" id="SSF160467">
    <property type="entry name" value="PH0987 N-terminal domain-like"/>
    <property type="match status" value="1"/>
</dbReference>
<organism evidence="6 7">
    <name type="scientific">Microbacterium invictum</name>
    <dbReference type="NCBI Taxonomy" id="515415"/>
    <lineage>
        <taxon>Bacteria</taxon>
        <taxon>Bacillati</taxon>
        <taxon>Actinomycetota</taxon>
        <taxon>Actinomycetes</taxon>
        <taxon>Micrococcales</taxon>
        <taxon>Microbacteriaceae</taxon>
        <taxon>Microbacterium</taxon>
    </lineage>
</organism>
<dbReference type="Gene3D" id="3.30.1360.40">
    <property type="match status" value="1"/>
</dbReference>
<dbReference type="InterPro" id="IPR003778">
    <property type="entry name" value="CT_A_B"/>
</dbReference>
<proteinExistence type="predicted"/>
<accession>A0ABZ0V9T3</accession>
<keyword evidence="7" id="KW-1185">Reference proteome</keyword>
<evidence type="ECO:0000313" key="7">
    <source>
        <dbReference type="Proteomes" id="UP001324533"/>
    </source>
</evidence>
<dbReference type="SMART" id="SM00797">
    <property type="entry name" value="AHS2"/>
    <property type="match status" value="1"/>
</dbReference>